<organism evidence="2 3">
    <name type="scientific">Nonomuraea rubra</name>
    <dbReference type="NCBI Taxonomy" id="46180"/>
    <lineage>
        <taxon>Bacteria</taxon>
        <taxon>Bacillati</taxon>
        <taxon>Actinomycetota</taxon>
        <taxon>Actinomycetes</taxon>
        <taxon>Streptosporangiales</taxon>
        <taxon>Streptosporangiaceae</taxon>
        <taxon>Nonomuraea</taxon>
    </lineage>
</organism>
<dbReference type="Gene3D" id="3.10.490.10">
    <property type="entry name" value="Gamma-glutamyl cyclotransferase-like"/>
    <property type="match status" value="1"/>
</dbReference>
<proteinExistence type="predicted"/>
<dbReference type="RefSeq" id="WP_221524898.1">
    <property type="nucleotide sequence ID" value="NZ_JACHMI010000001.1"/>
</dbReference>
<evidence type="ECO:0000313" key="2">
    <source>
        <dbReference type="EMBL" id="MBB6549777.1"/>
    </source>
</evidence>
<keyword evidence="3" id="KW-1185">Reference proteome</keyword>
<accession>A0A7X0NUB9</accession>
<sequence>MDDQVIVFSYGTLRQRDVQLSVFGREIAGTPDRLRGYRLAMLEITDPHVIAISGAAHHPILTATGDPGDLVEGTALRLTPAELAAADAYEVGDYRRALVPLASGLKAWVYAADHGAREDDSSAG</sequence>
<protein>
    <submittedName>
        <fullName evidence="2">Gamma-glutamylcyclotransferase (GGCT)/AIG2-like uncharacterized protein YtfP</fullName>
    </submittedName>
</protein>
<dbReference type="CDD" id="cd06661">
    <property type="entry name" value="GGCT_like"/>
    <property type="match status" value="1"/>
</dbReference>
<evidence type="ECO:0000313" key="3">
    <source>
        <dbReference type="Proteomes" id="UP000565579"/>
    </source>
</evidence>
<dbReference type="SUPFAM" id="SSF110857">
    <property type="entry name" value="Gamma-glutamyl cyclotransferase-like"/>
    <property type="match status" value="1"/>
</dbReference>
<keyword evidence="2" id="KW-0808">Transferase</keyword>
<gene>
    <name evidence="2" type="ORF">HD593_004572</name>
</gene>
<dbReference type="InterPro" id="IPR013024">
    <property type="entry name" value="GGCT-like"/>
</dbReference>
<reference evidence="2 3" key="1">
    <citation type="submission" date="2020-08" db="EMBL/GenBank/DDBJ databases">
        <title>Sequencing the genomes of 1000 actinobacteria strains.</title>
        <authorList>
            <person name="Klenk H.-P."/>
        </authorList>
    </citation>
    <scope>NUCLEOTIDE SEQUENCE [LARGE SCALE GENOMIC DNA]</scope>
    <source>
        <strain evidence="2 3">DSM 43768</strain>
    </source>
</reference>
<dbReference type="InterPro" id="IPR009288">
    <property type="entry name" value="AIG2-like_dom"/>
</dbReference>
<dbReference type="AlphaFoldDB" id="A0A7X0NUB9"/>
<name>A0A7X0NUB9_9ACTN</name>
<dbReference type="Pfam" id="PF06094">
    <property type="entry name" value="GGACT"/>
    <property type="match status" value="1"/>
</dbReference>
<feature type="domain" description="Gamma-glutamylcyclotransferase AIG2-like" evidence="1">
    <location>
        <begin position="7"/>
        <end position="114"/>
    </location>
</feature>
<evidence type="ECO:0000259" key="1">
    <source>
        <dbReference type="Pfam" id="PF06094"/>
    </source>
</evidence>
<dbReference type="GO" id="GO:0016740">
    <property type="term" value="F:transferase activity"/>
    <property type="evidence" value="ECO:0007669"/>
    <property type="project" value="UniProtKB-KW"/>
</dbReference>
<comment type="caution">
    <text evidence="2">The sequence shown here is derived from an EMBL/GenBank/DDBJ whole genome shotgun (WGS) entry which is preliminary data.</text>
</comment>
<dbReference type="EMBL" id="JACHMI010000001">
    <property type="protein sequence ID" value="MBB6549777.1"/>
    <property type="molecule type" value="Genomic_DNA"/>
</dbReference>
<dbReference type="Proteomes" id="UP000565579">
    <property type="component" value="Unassembled WGS sequence"/>
</dbReference>
<dbReference type="InterPro" id="IPR036568">
    <property type="entry name" value="GGCT-like_sf"/>
</dbReference>